<proteinExistence type="predicted"/>
<dbReference type="Proteomes" id="UP000522313">
    <property type="component" value="Unassembled WGS sequence"/>
</dbReference>
<comment type="caution">
    <text evidence="1">The sequence shown here is derived from an EMBL/GenBank/DDBJ whole genome shotgun (WGS) entry which is preliminary data.</text>
</comment>
<evidence type="ECO:0000313" key="1">
    <source>
        <dbReference type="EMBL" id="MBB6504522.1"/>
    </source>
</evidence>
<reference evidence="1 2" key="1">
    <citation type="submission" date="2020-08" db="EMBL/GenBank/DDBJ databases">
        <title>The Agave Microbiome: Exploring the role of microbial communities in plant adaptations to desert environments.</title>
        <authorList>
            <person name="Partida-Martinez L.P."/>
        </authorList>
    </citation>
    <scope>NUCLEOTIDE SEQUENCE [LARGE SCALE GENOMIC DNA]</scope>
    <source>
        <strain evidence="1 2">AS3.13</strain>
    </source>
</reference>
<organism evidence="1 2">
    <name type="scientific">Sphingomonas endophytica</name>
    <dbReference type="NCBI Taxonomy" id="869719"/>
    <lineage>
        <taxon>Bacteria</taxon>
        <taxon>Pseudomonadati</taxon>
        <taxon>Pseudomonadota</taxon>
        <taxon>Alphaproteobacteria</taxon>
        <taxon>Sphingomonadales</taxon>
        <taxon>Sphingomonadaceae</taxon>
        <taxon>Sphingomonas</taxon>
    </lineage>
</organism>
<protein>
    <submittedName>
        <fullName evidence="1">Uncharacterized protein</fullName>
    </submittedName>
</protein>
<gene>
    <name evidence="1" type="ORF">F4693_001495</name>
</gene>
<accession>A0A7X0JDC6</accession>
<evidence type="ECO:0000313" key="2">
    <source>
        <dbReference type="Proteomes" id="UP000522313"/>
    </source>
</evidence>
<dbReference type="RefSeq" id="WP_184504864.1">
    <property type="nucleotide sequence ID" value="NZ_JACHBT010000007.1"/>
</dbReference>
<dbReference type="AlphaFoldDB" id="A0A7X0JDC6"/>
<name>A0A7X0JDC6_9SPHN</name>
<sequence>MAAEAREAPTTPDGRYLVVRGRLWRKSNPLLAPELRQTLVDELMSARRAVQAALRDDDQAAVRRARQRVDAAKIGLGERGPVWWTDGAPDLNRRMARNTGYADWFAAWENETLEASRVGHP</sequence>
<dbReference type="EMBL" id="JACHBT010000007">
    <property type="protein sequence ID" value="MBB6504522.1"/>
    <property type="molecule type" value="Genomic_DNA"/>
</dbReference>
<reference evidence="1 2" key="2">
    <citation type="submission" date="2020-08" db="EMBL/GenBank/DDBJ databases">
        <authorList>
            <person name="Partida-Martinez L."/>
            <person name="Huntemann M."/>
            <person name="Clum A."/>
            <person name="Wang J."/>
            <person name="Palaniappan K."/>
            <person name="Ritter S."/>
            <person name="Chen I.-M."/>
            <person name="Stamatis D."/>
            <person name="Reddy T."/>
            <person name="O'Malley R."/>
            <person name="Daum C."/>
            <person name="Shapiro N."/>
            <person name="Ivanova N."/>
            <person name="Kyrpides N."/>
            <person name="Woyke T."/>
        </authorList>
    </citation>
    <scope>NUCLEOTIDE SEQUENCE [LARGE SCALE GENOMIC DNA]</scope>
    <source>
        <strain evidence="1 2">AS3.13</strain>
    </source>
</reference>